<feature type="compositionally biased region" description="Low complexity" evidence="1">
    <location>
        <begin position="159"/>
        <end position="171"/>
    </location>
</feature>
<feature type="compositionally biased region" description="Polar residues" evidence="1">
    <location>
        <begin position="316"/>
        <end position="327"/>
    </location>
</feature>
<evidence type="ECO:0000256" key="2">
    <source>
        <dbReference type="SAM" id="Phobius"/>
    </source>
</evidence>
<feature type="region of interest" description="Disordered" evidence="1">
    <location>
        <begin position="244"/>
        <end position="277"/>
    </location>
</feature>
<feature type="compositionally biased region" description="Low complexity" evidence="1">
    <location>
        <begin position="244"/>
        <end position="260"/>
    </location>
</feature>
<gene>
    <name evidence="3" type="ORF">I8755_27935</name>
</gene>
<dbReference type="Proteomes" id="UP000596130">
    <property type="component" value="Chromosome"/>
</dbReference>
<feature type="region of interest" description="Disordered" evidence="1">
    <location>
        <begin position="138"/>
        <end position="173"/>
    </location>
</feature>
<dbReference type="AlphaFoldDB" id="A0A7T4U0H2"/>
<feature type="region of interest" description="Disordered" evidence="1">
    <location>
        <begin position="306"/>
        <end position="448"/>
    </location>
</feature>
<organism evidence="3 4">
    <name type="scientific">Streptomyces alfalfae</name>
    <dbReference type="NCBI Taxonomy" id="1642299"/>
    <lineage>
        <taxon>Bacteria</taxon>
        <taxon>Bacillati</taxon>
        <taxon>Actinomycetota</taxon>
        <taxon>Actinomycetes</taxon>
        <taxon>Kitasatosporales</taxon>
        <taxon>Streptomycetaceae</taxon>
        <taxon>Streptomyces</taxon>
    </lineage>
</organism>
<reference evidence="3 4" key="1">
    <citation type="submission" date="2020-12" db="EMBL/GenBank/DDBJ databases">
        <title>Identification and biosynthesis of polyene macrolides produced by Streptomyces alfalfae Men-myco-93-63.</title>
        <authorList>
            <person name="Liu D."/>
            <person name="Li Y."/>
            <person name="Liu L."/>
            <person name="Han X."/>
            <person name="Shen F."/>
        </authorList>
    </citation>
    <scope>NUCLEOTIDE SEQUENCE [LARGE SCALE GENOMIC DNA]</scope>
    <source>
        <strain evidence="3 4">Men-myco-93-63</strain>
    </source>
</reference>
<feature type="region of interest" description="Disordered" evidence="1">
    <location>
        <begin position="95"/>
        <end position="122"/>
    </location>
</feature>
<feature type="compositionally biased region" description="Basic and acidic residues" evidence="1">
    <location>
        <begin position="1"/>
        <end position="24"/>
    </location>
</feature>
<evidence type="ECO:0000256" key="1">
    <source>
        <dbReference type="SAM" id="MobiDB-lite"/>
    </source>
</evidence>
<feature type="region of interest" description="Disordered" evidence="1">
    <location>
        <begin position="1"/>
        <end position="25"/>
    </location>
</feature>
<proteinExistence type="predicted"/>
<protein>
    <submittedName>
        <fullName evidence="3">Uncharacterized protein</fullName>
    </submittedName>
</protein>
<feature type="transmembrane region" description="Helical" evidence="2">
    <location>
        <begin position="285"/>
        <end position="305"/>
    </location>
</feature>
<dbReference type="EMBL" id="CP065959">
    <property type="protein sequence ID" value="QQC91803.1"/>
    <property type="molecule type" value="Genomic_DNA"/>
</dbReference>
<feature type="compositionally biased region" description="Polar residues" evidence="1">
    <location>
        <begin position="341"/>
        <end position="357"/>
    </location>
</feature>
<keyword evidence="2" id="KW-0472">Membrane</keyword>
<accession>A0A7T4U0H2</accession>
<feature type="transmembrane region" description="Helical" evidence="2">
    <location>
        <begin position="47"/>
        <end position="70"/>
    </location>
</feature>
<name>A0A7T4U0H2_9ACTN</name>
<sequence>MREKPDSGKESKDQEEPEGKRRLDLSVPQVAGSAIAAVVAAKLASNLGVYGTILGAGVVSGVATCGGTIFQHFFKRTGEQIRVVAVQAKPRAQQVPLARTSSVPDTFKPPETSKISGTSATAGADVTSATPVTFQTAARPAATGPVTTTWGRPRDTEAGTDAGTGADETTALPVPGAGATTALPVPGDADPTTVLPLPGDTDPTTVLPSIAAADADAERTRLLASVDATRALPADDATRVLRAGAQPGAPGTAAPGTAAMPPLPPDEFTEGTTHRARVRSWKRPLIAAAVVFGVSMAGITTYELVSGKDFSGGDGTTISNLTRNNHTSPKEPSAPADEPTGQPSDGGTPGTGESSPQEDGATRDPEEGGGQTPATGDGADSGSASKDPGKGSGDTGDSSDSGEDEDTGSGSGDSGTDPTPSTAPTPTPSTGTGTGAGGDAREGATPSP</sequence>
<dbReference type="RefSeq" id="WP_198503805.1">
    <property type="nucleotide sequence ID" value="NZ_CP065959.1"/>
</dbReference>
<keyword evidence="2" id="KW-0812">Transmembrane</keyword>
<evidence type="ECO:0000313" key="3">
    <source>
        <dbReference type="EMBL" id="QQC91803.1"/>
    </source>
</evidence>
<evidence type="ECO:0000313" key="4">
    <source>
        <dbReference type="Proteomes" id="UP000596130"/>
    </source>
</evidence>
<keyword evidence="2" id="KW-1133">Transmembrane helix</keyword>
<feature type="compositionally biased region" description="Polar residues" evidence="1">
    <location>
        <begin position="113"/>
        <end position="122"/>
    </location>
</feature>